<dbReference type="RefSeq" id="WP_072714968.1">
    <property type="nucleotide sequence ID" value="NZ_FRAU01000003.1"/>
</dbReference>
<gene>
    <name evidence="2" type="ORF">SAMN04488087_1101</name>
</gene>
<dbReference type="Proteomes" id="UP000185812">
    <property type="component" value="Unassembled WGS sequence"/>
</dbReference>
<sequence>MELEKKPAALSAKAEDAAAEKVRAEATVYRDAAHRFPDWKGVSAKQIELDRALLDRTEGRVHTLLSHLLVDRTLHHYLSYANVVSVRRLGYNDHGPVHARIVTYNALKILRLLYEGGIRPSLEMEEVGTYEDAQVAVALAAFLHDAGMGITREGHEQWALTLVDPFIQHYLKLVYAEGDPMRAVLRALVHECIVGHMGNVRIHSIEAGVVLVADGTDMTHGRSRIPQMINRDPMIGDIHRYSASAITRVHIGPGERKPVRIAAYMEHVTGLFQVEEVLMHKVKAAPIMQHLEICAYVGDDPPRFYLR</sequence>
<feature type="domain" description="HD/PDEase" evidence="1">
    <location>
        <begin position="91"/>
        <end position="228"/>
    </location>
</feature>
<reference evidence="3" key="1">
    <citation type="submission" date="2016-11" db="EMBL/GenBank/DDBJ databases">
        <authorList>
            <person name="Varghese N."/>
            <person name="Submissions S."/>
        </authorList>
    </citation>
    <scope>NUCLEOTIDE SEQUENCE [LARGE SCALE GENOMIC DNA]</scope>
    <source>
        <strain evidence="3">DSM 22212</strain>
    </source>
</reference>
<accession>A0A1M6SI94</accession>
<keyword evidence="3" id="KW-1185">Reference proteome</keyword>
<dbReference type="SUPFAM" id="SSF109604">
    <property type="entry name" value="HD-domain/PDEase-like"/>
    <property type="match status" value="1"/>
</dbReference>
<dbReference type="InterPro" id="IPR003607">
    <property type="entry name" value="HD/PDEase_dom"/>
</dbReference>
<evidence type="ECO:0000313" key="2">
    <source>
        <dbReference type="EMBL" id="SHK44347.1"/>
    </source>
</evidence>
<dbReference type="PANTHER" id="PTHR40517">
    <property type="entry name" value="METAL-DEPENDENT PHOSPHOHYDROLASE, HD SUPERFAMILY-RELATED"/>
    <property type="match status" value="1"/>
</dbReference>
<dbReference type="EMBL" id="FRAU01000003">
    <property type="protein sequence ID" value="SHK44347.1"/>
    <property type="molecule type" value="Genomic_DNA"/>
</dbReference>
<dbReference type="AlphaFoldDB" id="A0A1M6SI94"/>
<dbReference type="STRING" id="633813.SAMN04488087_1101"/>
<evidence type="ECO:0000313" key="3">
    <source>
        <dbReference type="Proteomes" id="UP000185812"/>
    </source>
</evidence>
<dbReference type="PANTHER" id="PTHR40517:SF1">
    <property type="entry name" value="METAL-DEPENDENT PHOSPHOHYDROLASE, HD SUPERFAMILY-RELATED"/>
    <property type="match status" value="1"/>
</dbReference>
<organism evidence="2 3">
    <name type="scientific">Rhodothermus profundi</name>
    <dbReference type="NCBI Taxonomy" id="633813"/>
    <lineage>
        <taxon>Bacteria</taxon>
        <taxon>Pseudomonadati</taxon>
        <taxon>Rhodothermota</taxon>
        <taxon>Rhodothermia</taxon>
        <taxon>Rhodothermales</taxon>
        <taxon>Rhodothermaceae</taxon>
        <taxon>Rhodothermus</taxon>
    </lineage>
</organism>
<dbReference type="Gene3D" id="1.10.3210.10">
    <property type="entry name" value="Hypothetical protein af1432"/>
    <property type="match status" value="1"/>
</dbReference>
<name>A0A1M6SI94_9BACT</name>
<dbReference type="InterPro" id="IPR039967">
    <property type="entry name" value="MJ1020-like"/>
</dbReference>
<proteinExistence type="predicted"/>
<protein>
    <recommendedName>
        <fullName evidence="1">HD/PDEase domain-containing protein</fullName>
    </recommendedName>
</protein>
<dbReference type="OrthoDB" id="247014at2"/>
<evidence type="ECO:0000259" key="1">
    <source>
        <dbReference type="SMART" id="SM00471"/>
    </source>
</evidence>
<dbReference type="SMART" id="SM00471">
    <property type="entry name" value="HDc"/>
    <property type="match status" value="1"/>
</dbReference>